<dbReference type="PROSITE" id="PS51755">
    <property type="entry name" value="OMPR_PHOB"/>
    <property type="match status" value="1"/>
</dbReference>
<keyword evidence="2" id="KW-0902">Two-component regulatory system</keyword>
<sequence length="187" mass="20990">MTLEAAFREPVGPESPEARPLEDGAVIEVTARFVVPQRDLATLERDFARKLRSLADVPDQSTVEIQARPEAPRLRSLPAPTEAALRILVAPRRVVRADGTNIDFTRLEFDLLLFLCENPGRVHRRGSLLNAVWHLNSTPSTRTVDVHVRRIRSKLGPDLDLITTVRGVGYRMDRTTDVHIEPDPYAS</sequence>
<evidence type="ECO:0000256" key="6">
    <source>
        <dbReference type="PROSITE-ProRule" id="PRU01091"/>
    </source>
</evidence>
<evidence type="ECO:0000256" key="5">
    <source>
        <dbReference type="ARBA" id="ARBA00023163"/>
    </source>
</evidence>
<evidence type="ECO:0000256" key="4">
    <source>
        <dbReference type="ARBA" id="ARBA00023125"/>
    </source>
</evidence>
<dbReference type="InterPro" id="IPR039420">
    <property type="entry name" value="WalR-like"/>
</dbReference>
<keyword evidence="4 6" id="KW-0238">DNA-binding</keyword>
<keyword evidence="5" id="KW-0804">Transcription</keyword>
<evidence type="ECO:0000259" key="8">
    <source>
        <dbReference type="PROSITE" id="PS51755"/>
    </source>
</evidence>
<gene>
    <name evidence="9" type="ORF">A8926_5411</name>
</gene>
<proteinExistence type="predicted"/>
<dbReference type="PANTHER" id="PTHR48111:SF21">
    <property type="entry name" value="DNA-BINDING DUAL MASTER TRANSCRIPTIONAL REGULATOR RPAA"/>
    <property type="match status" value="1"/>
</dbReference>
<dbReference type="GO" id="GO:0032993">
    <property type="term" value="C:protein-DNA complex"/>
    <property type="evidence" value="ECO:0007669"/>
    <property type="project" value="TreeGrafter"/>
</dbReference>
<evidence type="ECO:0000256" key="2">
    <source>
        <dbReference type="ARBA" id="ARBA00023012"/>
    </source>
</evidence>
<dbReference type="GO" id="GO:0005829">
    <property type="term" value="C:cytosol"/>
    <property type="evidence" value="ECO:0007669"/>
    <property type="project" value="TreeGrafter"/>
</dbReference>
<dbReference type="RefSeq" id="WP_010692721.1">
    <property type="nucleotide sequence ID" value="NZ_CP171362.1"/>
</dbReference>
<comment type="caution">
    <text evidence="9">The sequence shown here is derived from an EMBL/GenBank/DDBJ whole genome shotgun (WGS) entry which is preliminary data.</text>
</comment>
<protein>
    <submittedName>
        <fullName evidence="9">Transcriptional regulator</fullName>
    </submittedName>
</protein>
<keyword evidence="1" id="KW-0597">Phosphoprotein</keyword>
<dbReference type="SUPFAM" id="SSF46894">
    <property type="entry name" value="C-terminal effector domain of the bipartite response regulators"/>
    <property type="match status" value="1"/>
</dbReference>
<evidence type="ECO:0000256" key="1">
    <source>
        <dbReference type="ARBA" id="ARBA00022553"/>
    </source>
</evidence>
<dbReference type="SMART" id="SM00862">
    <property type="entry name" value="Trans_reg_C"/>
    <property type="match status" value="1"/>
</dbReference>
<dbReference type="InterPro" id="IPR016032">
    <property type="entry name" value="Sig_transdc_resp-reg_C-effctor"/>
</dbReference>
<accession>A0A2N3Y3F2</accession>
<dbReference type="OrthoDB" id="8927943at2"/>
<dbReference type="AlphaFoldDB" id="A0A2N3Y3F2"/>
<keyword evidence="3" id="KW-0805">Transcription regulation</keyword>
<feature type="DNA-binding region" description="OmpR/PhoB-type" evidence="6">
    <location>
        <begin position="77"/>
        <end position="174"/>
    </location>
</feature>
<dbReference type="InterPro" id="IPR001867">
    <property type="entry name" value="OmpR/PhoB-type_DNA-bd"/>
</dbReference>
<dbReference type="Pfam" id="PF00486">
    <property type="entry name" value="Trans_reg_C"/>
    <property type="match status" value="1"/>
</dbReference>
<reference evidence="9" key="1">
    <citation type="submission" date="2017-12" db="EMBL/GenBank/DDBJ databases">
        <title>Sequencing the genomes of 1000 Actinobacteria strains.</title>
        <authorList>
            <person name="Klenk H.-P."/>
        </authorList>
    </citation>
    <scope>NUCLEOTIDE SEQUENCE [LARGE SCALE GENOMIC DNA]</scope>
    <source>
        <strain evidence="9">DSM 44228</strain>
    </source>
</reference>
<evidence type="ECO:0000256" key="3">
    <source>
        <dbReference type="ARBA" id="ARBA00023015"/>
    </source>
</evidence>
<feature type="domain" description="OmpR/PhoB-type" evidence="8">
    <location>
        <begin position="77"/>
        <end position="174"/>
    </location>
</feature>
<dbReference type="Proteomes" id="UP000233786">
    <property type="component" value="Unassembled WGS sequence"/>
</dbReference>
<keyword evidence="10" id="KW-1185">Reference proteome</keyword>
<dbReference type="CDD" id="cd00383">
    <property type="entry name" value="trans_reg_C"/>
    <property type="match status" value="1"/>
</dbReference>
<dbReference type="InterPro" id="IPR036388">
    <property type="entry name" value="WH-like_DNA-bd_sf"/>
</dbReference>
<feature type="region of interest" description="Disordered" evidence="7">
    <location>
        <begin position="1"/>
        <end position="22"/>
    </location>
</feature>
<dbReference type="GO" id="GO:0006355">
    <property type="term" value="P:regulation of DNA-templated transcription"/>
    <property type="evidence" value="ECO:0007669"/>
    <property type="project" value="InterPro"/>
</dbReference>
<dbReference type="EMBL" id="PJNB01000001">
    <property type="protein sequence ID" value="PKW17445.1"/>
    <property type="molecule type" value="Genomic_DNA"/>
</dbReference>
<evidence type="ECO:0000313" key="10">
    <source>
        <dbReference type="Proteomes" id="UP000233786"/>
    </source>
</evidence>
<dbReference type="Gene3D" id="1.10.10.10">
    <property type="entry name" value="Winged helix-like DNA-binding domain superfamily/Winged helix DNA-binding domain"/>
    <property type="match status" value="1"/>
</dbReference>
<dbReference type="GO" id="GO:0000156">
    <property type="term" value="F:phosphorelay response regulator activity"/>
    <property type="evidence" value="ECO:0007669"/>
    <property type="project" value="TreeGrafter"/>
</dbReference>
<dbReference type="STRING" id="994479.GCA_000194155_01035"/>
<organism evidence="9 10">
    <name type="scientific">Saccharopolyspora spinosa</name>
    <dbReference type="NCBI Taxonomy" id="60894"/>
    <lineage>
        <taxon>Bacteria</taxon>
        <taxon>Bacillati</taxon>
        <taxon>Actinomycetota</taxon>
        <taxon>Actinomycetes</taxon>
        <taxon>Pseudonocardiales</taxon>
        <taxon>Pseudonocardiaceae</taxon>
        <taxon>Saccharopolyspora</taxon>
    </lineage>
</organism>
<dbReference type="PANTHER" id="PTHR48111">
    <property type="entry name" value="REGULATOR OF RPOS"/>
    <property type="match status" value="1"/>
</dbReference>
<evidence type="ECO:0000256" key="7">
    <source>
        <dbReference type="SAM" id="MobiDB-lite"/>
    </source>
</evidence>
<dbReference type="GO" id="GO:0000976">
    <property type="term" value="F:transcription cis-regulatory region binding"/>
    <property type="evidence" value="ECO:0007669"/>
    <property type="project" value="TreeGrafter"/>
</dbReference>
<name>A0A2N3Y3F2_SACSN</name>
<evidence type="ECO:0000313" key="9">
    <source>
        <dbReference type="EMBL" id="PKW17445.1"/>
    </source>
</evidence>